<evidence type="ECO:0000313" key="1">
    <source>
        <dbReference type="EMBL" id="MBS2963525.1"/>
    </source>
</evidence>
<comment type="caution">
    <text evidence="1">The sequence shown here is derived from an EMBL/GenBank/DDBJ whole genome shotgun (WGS) entry which is preliminary data.</text>
</comment>
<accession>A0A8J7WQ76</accession>
<protein>
    <submittedName>
        <fullName evidence="1">Uncharacterized protein</fullName>
    </submittedName>
</protein>
<sequence>MQARLTFILDRLNADLSGVGLGSVSVVDDPGAGWGEGLTVFEFQGRQTSANPREVEAAVALLASTFQDDVIDERHGAWPEVNGKPLWASADSGVACWYLDGKPWCAVGQLAGALAVNAPDSAE</sequence>
<evidence type="ECO:0000313" key="2">
    <source>
        <dbReference type="Proteomes" id="UP000677913"/>
    </source>
</evidence>
<dbReference type="RefSeq" id="WP_211467307.1">
    <property type="nucleotide sequence ID" value="NZ_JAGSXH010000028.1"/>
</dbReference>
<reference evidence="1" key="1">
    <citation type="submission" date="2021-04" db="EMBL/GenBank/DDBJ databases">
        <title>Genome based classification of Actinospica acidithermotolerans sp. nov., an actinobacterium isolated from an Indonesian hot spring.</title>
        <authorList>
            <person name="Kusuma A.B."/>
            <person name="Putra K.E."/>
            <person name="Nafisah S."/>
            <person name="Loh J."/>
            <person name="Nouioui I."/>
            <person name="Goodfellow M."/>
        </authorList>
    </citation>
    <scope>NUCLEOTIDE SEQUENCE</scope>
    <source>
        <strain evidence="1">DSM 45618</strain>
    </source>
</reference>
<keyword evidence="2" id="KW-1185">Reference proteome</keyword>
<dbReference type="AlphaFoldDB" id="A0A8J7WQ76"/>
<proteinExistence type="predicted"/>
<gene>
    <name evidence="1" type="ORF">KGA66_10740</name>
</gene>
<name>A0A8J7WQ76_9ACTN</name>
<dbReference type="Proteomes" id="UP000677913">
    <property type="component" value="Unassembled WGS sequence"/>
</dbReference>
<dbReference type="EMBL" id="JAGSXH010000028">
    <property type="protein sequence ID" value="MBS2963525.1"/>
    <property type="molecule type" value="Genomic_DNA"/>
</dbReference>
<organism evidence="1 2">
    <name type="scientific">Actinocrinis puniceicyclus</name>
    <dbReference type="NCBI Taxonomy" id="977794"/>
    <lineage>
        <taxon>Bacteria</taxon>
        <taxon>Bacillati</taxon>
        <taxon>Actinomycetota</taxon>
        <taxon>Actinomycetes</taxon>
        <taxon>Catenulisporales</taxon>
        <taxon>Actinospicaceae</taxon>
        <taxon>Actinocrinis</taxon>
    </lineage>
</organism>